<feature type="transmembrane region" description="Helical" evidence="1">
    <location>
        <begin position="230"/>
        <end position="251"/>
    </location>
</feature>
<dbReference type="AlphaFoldDB" id="U2ELG1"/>
<organism evidence="3 4">
    <name type="scientific">Salinisphaera shabanensis E1L3A</name>
    <dbReference type="NCBI Taxonomy" id="1033802"/>
    <lineage>
        <taxon>Bacteria</taxon>
        <taxon>Pseudomonadati</taxon>
        <taxon>Pseudomonadota</taxon>
        <taxon>Gammaproteobacteria</taxon>
        <taxon>Salinisphaerales</taxon>
        <taxon>Salinisphaeraceae</taxon>
        <taxon>Salinisphaera</taxon>
    </lineage>
</organism>
<dbReference type="RefSeq" id="WP_006914516.1">
    <property type="nucleotide sequence ID" value="NZ_AFNV02000015.1"/>
</dbReference>
<feature type="transmembrane region" description="Helical" evidence="1">
    <location>
        <begin position="55"/>
        <end position="76"/>
    </location>
</feature>
<feature type="transmembrane region" description="Helical" evidence="1">
    <location>
        <begin position="137"/>
        <end position="159"/>
    </location>
</feature>
<name>U2ELG1_9GAMM</name>
<reference evidence="3 4" key="1">
    <citation type="journal article" date="2011" name="J. Bacteriol.">
        <title>Genome sequence of Salinisphaera shabanensis, a gammaproteobacterium from the harsh, variable environment of the brine-seawater interface of the Shaban Deep in the Red Sea.</title>
        <authorList>
            <person name="Antunes A."/>
            <person name="Alam I."/>
            <person name="Bajic V.B."/>
            <person name="Stingl U."/>
        </authorList>
    </citation>
    <scope>NUCLEOTIDE SEQUENCE [LARGE SCALE GENOMIC DNA]</scope>
    <source>
        <strain evidence="3 4">E1L3A</strain>
    </source>
</reference>
<dbReference type="Proteomes" id="UP000006242">
    <property type="component" value="Unassembled WGS sequence"/>
</dbReference>
<keyword evidence="1" id="KW-0472">Membrane</keyword>
<reference evidence="3 4" key="2">
    <citation type="journal article" date="2013" name="PLoS ONE">
        <title>INDIGO - INtegrated Data Warehouse of MIcrobial GenOmes with Examples from the Red Sea Extremophiles.</title>
        <authorList>
            <person name="Alam I."/>
            <person name="Antunes A."/>
            <person name="Kamau A.A."/>
            <person name="Ba Alawi W."/>
            <person name="Kalkatawi M."/>
            <person name="Stingl U."/>
            <person name="Bajic V.B."/>
        </authorList>
    </citation>
    <scope>NUCLEOTIDE SEQUENCE [LARGE SCALE GENOMIC DNA]</scope>
    <source>
        <strain evidence="3 4">E1L3A</strain>
    </source>
</reference>
<proteinExistence type="predicted"/>
<evidence type="ECO:0000313" key="4">
    <source>
        <dbReference type="Proteomes" id="UP000006242"/>
    </source>
</evidence>
<accession>U2ELG1</accession>
<dbReference type="eggNOG" id="ENOG502Z854">
    <property type="taxonomic scope" value="Bacteria"/>
</dbReference>
<dbReference type="EMBL" id="AFNV02000015">
    <property type="protein sequence ID" value="ERJ18770.1"/>
    <property type="molecule type" value="Genomic_DNA"/>
</dbReference>
<feature type="domain" description="DUF1206" evidence="2">
    <location>
        <begin position="187"/>
        <end position="256"/>
    </location>
</feature>
<evidence type="ECO:0000256" key="1">
    <source>
        <dbReference type="SAM" id="Phobius"/>
    </source>
</evidence>
<dbReference type="STRING" id="1033802.SSPSH_002263"/>
<feature type="domain" description="DUF1206" evidence="2">
    <location>
        <begin position="96"/>
        <end position="164"/>
    </location>
</feature>
<feature type="domain" description="DUF1206" evidence="2">
    <location>
        <begin position="14"/>
        <end position="77"/>
    </location>
</feature>
<keyword evidence="4" id="KW-1185">Reference proteome</keyword>
<dbReference type="OrthoDB" id="5702018at2"/>
<feature type="transmembrane region" description="Helical" evidence="1">
    <location>
        <begin position="189"/>
        <end position="210"/>
    </location>
</feature>
<dbReference type="InterPro" id="IPR009597">
    <property type="entry name" value="DUF1206"/>
</dbReference>
<gene>
    <name evidence="3" type="ORF">SSPSH_002263</name>
</gene>
<dbReference type="Pfam" id="PF06724">
    <property type="entry name" value="DUF1206"/>
    <property type="match status" value="3"/>
</dbReference>
<comment type="caution">
    <text evidence="3">The sequence shown here is derived from an EMBL/GenBank/DDBJ whole genome shotgun (WGS) entry which is preliminary data.</text>
</comment>
<keyword evidence="1" id="KW-0812">Transmembrane</keyword>
<feature type="transmembrane region" description="Helical" evidence="1">
    <location>
        <begin position="16"/>
        <end position="35"/>
    </location>
</feature>
<evidence type="ECO:0000313" key="3">
    <source>
        <dbReference type="EMBL" id="ERJ18770.1"/>
    </source>
</evidence>
<protein>
    <recommendedName>
        <fullName evidence="2">DUF1206 domain-containing protein</fullName>
    </recommendedName>
</protein>
<feature type="transmembrane region" description="Helical" evidence="1">
    <location>
        <begin position="96"/>
        <end position="117"/>
    </location>
</feature>
<evidence type="ECO:0000259" key="2">
    <source>
        <dbReference type="Pfam" id="PF06724"/>
    </source>
</evidence>
<keyword evidence="1" id="KW-1133">Transmembrane helix</keyword>
<sequence>MTYTRAGVRWTARIGYAARGLVYVTVGMLAINAALEFEQARDVRGAMQEISTHSGGQIALIGLAVGLAAYSVWRLVQTSLDVDGHGWKPGGLAVRIGLLVSAIMHASLAFGCVEIAMRLSDSSSKPVQSAVSRTLDWPFGPALVVLGGVIVAGAGMAHIHKGWTAGFRQWFDAPPAAMRWIDPVCRVGLIARGLLFVGIGAFVINAALTLDASEARGIEGVLLWVQDQSYGRLMLGALGLGVLAFGAYSLIEAWVRRVGLGRAV</sequence>